<dbReference type="InterPro" id="IPR017441">
    <property type="entry name" value="Protein_kinase_ATP_BS"/>
</dbReference>
<evidence type="ECO:0000313" key="9">
    <source>
        <dbReference type="Proteomes" id="UP000504610"/>
    </source>
</evidence>
<protein>
    <submittedName>
        <fullName evidence="10">Shaggy-related protein kinase theta-like</fullName>
    </submittedName>
</protein>
<dbReference type="GO" id="GO:0030154">
    <property type="term" value="P:cell differentiation"/>
    <property type="evidence" value="ECO:0007669"/>
    <property type="project" value="TreeGrafter"/>
</dbReference>
<feature type="binding site" evidence="7">
    <location>
        <position position="67"/>
    </location>
    <ligand>
        <name>ATP</name>
        <dbReference type="ChEBI" id="CHEBI:30616"/>
    </ligand>
</feature>
<dbReference type="PANTHER" id="PTHR24057">
    <property type="entry name" value="GLYCOGEN SYNTHASE KINASE-3 ALPHA"/>
    <property type="match status" value="1"/>
</dbReference>
<reference evidence="10" key="2">
    <citation type="submission" date="2025-08" db="UniProtKB">
        <authorList>
            <consortium name="RefSeq"/>
        </authorList>
    </citation>
    <scope>IDENTIFICATION</scope>
    <source>
        <tissue evidence="10">Leaf</tissue>
    </source>
</reference>
<sequence length="91" mass="10076">MQDMEPPIVNGRGTETGQVITTTVGGRDGKPKQTISYMAQRVVGTGSFGVVFQAKCLETGEQVAIKKVLQDKKYNNRELQIMRLQDHPNVL</sequence>
<evidence type="ECO:0000313" key="10">
    <source>
        <dbReference type="RefSeq" id="XP_056848008.1"/>
    </source>
</evidence>
<dbReference type="Pfam" id="PF00069">
    <property type="entry name" value="Pkinase"/>
    <property type="match status" value="1"/>
</dbReference>
<dbReference type="PROSITE" id="PS50011">
    <property type="entry name" value="PROTEIN_KINASE_DOM"/>
    <property type="match status" value="1"/>
</dbReference>
<dbReference type="Gene3D" id="3.30.200.20">
    <property type="entry name" value="Phosphorylase Kinase, domain 1"/>
    <property type="match status" value="1"/>
</dbReference>
<dbReference type="InterPro" id="IPR000719">
    <property type="entry name" value="Prot_kinase_dom"/>
</dbReference>
<comment type="similarity">
    <text evidence="1">Belongs to the protein kinase superfamily. CMGC Ser/Thr protein kinase family. GSK-3 subfamily.</text>
</comment>
<gene>
    <name evidence="10" type="primary">LOC130498562</name>
</gene>
<organism evidence="9 10">
    <name type="scientific">Raphanus sativus</name>
    <name type="common">Radish</name>
    <name type="synonym">Raphanus raphanistrum var. sativus</name>
    <dbReference type="NCBI Taxonomy" id="3726"/>
    <lineage>
        <taxon>Eukaryota</taxon>
        <taxon>Viridiplantae</taxon>
        <taxon>Streptophyta</taxon>
        <taxon>Embryophyta</taxon>
        <taxon>Tracheophyta</taxon>
        <taxon>Spermatophyta</taxon>
        <taxon>Magnoliopsida</taxon>
        <taxon>eudicotyledons</taxon>
        <taxon>Gunneridae</taxon>
        <taxon>Pentapetalae</taxon>
        <taxon>rosids</taxon>
        <taxon>malvids</taxon>
        <taxon>Brassicales</taxon>
        <taxon>Brassicaceae</taxon>
        <taxon>Brassiceae</taxon>
        <taxon>Raphanus</taxon>
    </lineage>
</organism>
<keyword evidence="2" id="KW-0723">Serine/threonine-protein kinase</keyword>
<dbReference type="Proteomes" id="UP000504610">
    <property type="component" value="Chromosome 8"/>
</dbReference>
<evidence type="ECO:0000256" key="4">
    <source>
        <dbReference type="ARBA" id="ARBA00022741"/>
    </source>
</evidence>
<dbReference type="OrthoDB" id="1728022at2759"/>
<dbReference type="InterPro" id="IPR050591">
    <property type="entry name" value="GSK-3"/>
</dbReference>
<dbReference type="InterPro" id="IPR011009">
    <property type="entry name" value="Kinase-like_dom_sf"/>
</dbReference>
<keyword evidence="5" id="KW-0418">Kinase</keyword>
<dbReference type="KEGG" id="rsz:130498562"/>
<evidence type="ECO:0000256" key="7">
    <source>
        <dbReference type="PROSITE-ProRule" id="PRU10141"/>
    </source>
</evidence>
<keyword evidence="3" id="KW-0808">Transferase</keyword>
<dbReference type="GO" id="GO:0004674">
    <property type="term" value="F:protein serine/threonine kinase activity"/>
    <property type="evidence" value="ECO:0007669"/>
    <property type="project" value="UniProtKB-KW"/>
</dbReference>
<keyword evidence="6 7" id="KW-0067">ATP-binding</keyword>
<dbReference type="GO" id="GO:0005737">
    <property type="term" value="C:cytoplasm"/>
    <property type="evidence" value="ECO:0007669"/>
    <property type="project" value="TreeGrafter"/>
</dbReference>
<dbReference type="PANTHER" id="PTHR24057:SF60">
    <property type="entry name" value="SHAGGY-RELATED PROTEIN KINASE THETA"/>
    <property type="match status" value="1"/>
</dbReference>
<evidence type="ECO:0000256" key="3">
    <source>
        <dbReference type="ARBA" id="ARBA00022679"/>
    </source>
</evidence>
<dbReference type="PROSITE" id="PS00107">
    <property type="entry name" value="PROTEIN_KINASE_ATP"/>
    <property type="match status" value="1"/>
</dbReference>
<keyword evidence="4 7" id="KW-0547">Nucleotide-binding</keyword>
<evidence type="ECO:0000256" key="5">
    <source>
        <dbReference type="ARBA" id="ARBA00022777"/>
    </source>
</evidence>
<dbReference type="GO" id="GO:0005634">
    <property type="term" value="C:nucleus"/>
    <property type="evidence" value="ECO:0007669"/>
    <property type="project" value="TreeGrafter"/>
</dbReference>
<name>A0A9W3C9B0_RAPSA</name>
<dbReference type="GeneID" id="130498562"/>
<evidence type="ECO:0000256" key="2">
    <source>
        <dbReference type="ARBA" id="ARBA00022527"/>
    </source>
</evidence>
<reference evidence="9" key="1">
    <citation type="journal article" date="2019" name="Database">
        <title>The radish genome database (RadishGD): an integrated information resource for radish genomics.</title>
        <authorList>
            <person name="Yu H.J."/>
            <person name="Baek S."/>
            <person name="Lee Y.J."/>
            <person name="Cho A."/>
            <person name="Mun J.H."/>
        </authorList>
    </citation>
    <scope>NUCLEOTIDE SEQUENCE [LARGE SCALE GENOMIC DNA]</scope>
    <source>
        <strain evidence="9">cv. WK10039</strain>
    </source>
</reference>
<dbReference type="GO" id="GO:0005524">
    <property type="term" value="F:ATP binding"/>
    <property type="evidence" value="ECO:0007669"/>
    <property type="project" value="UniProtKB-UniRule"/>
</dbReference>
<dbReference type="RefSeq" id="XP_056848008.1">
    <property type="nucleotide sequence ID" value="XM_056992028.1"/>
</dbReference>
<feature type="domain" description="Protein kinase" evidence="8">
    <location>
        <begin position="37"/>
        <end position="91"/>
    </location>
</feature>
<evidence type="ECO:0000256" key="6">
    <source>
        <dbReference type="ARBA" id="ARBA00022840"/>
    </source>
</evidence>
<evidence type="ECO:0000256" key="1">
    <source>
        <dbReference type="ARBA" id="ARBA00005527"/>
    </source>
</evidence>
<dbReference type="AlphaFoldDB" id="A0A9W3C9B0"/>
<proteinExistence type="inferred from homology"/>
<keyword evidence="9" id="KW-1185">Reference proteome</keyword>
<dbReference type="SUPFAM" id="SSF56112">
    <property type="entry name" value="Protein kinase-like (PK-like)"/>
    <property type="match status" value="1"/>
</dbReference>
<dbReference type="GO" id="GO:0007165">
    <property type="term" value="P:signal transduction"/>
    <property type="evidence" value="ECO:0007669"/>
    <property type="project" value="TreeGrafter"/>
</dbReference>
<accession>A0A9W3C9B0</accession>
<evidence type="ECO:0000259" key="8">
    <source>
        <dbReference type="PROSITE" id="PS50011"/>
    </source>
</evidence>